<feature type="transmembrane region" description="Helical" evidence="7">
    <location>
        <begin position="160"/>
        <end position="185"/>
    </location>
</feature>
<dbReference type="EMBL" id="JBHZOL010000093">
    <property type="protein sequence ID" value="MFE4107780.1"/>
    <property type="molecule type" value="Genomic_DNA"/>
</dbReference>
<evidence type="ECO:0000313" key="11">
    <source>
        <dbReference type="Proteomes" id="UP001600165"/>
    </source>
</evidence>
<keyword evidence="3" id="KW-1003">Cell membrane</keyword>
<dbReference type="Gene3D" id="1.20.120.1220">
    <property type="match status" value="1"/>
</dbReference>
<comment type="similarity">
    <text evidence="2">Belongs to the peptidase A24 family.</text>
</comment>
<dbReference type="Pfam" id="PF06750">
    <property type="entry name" value="A24_N_bact"/>
    <property type="match status" value="1"/>
</dbReference>
<keyword evidence="5 7" id="KW-1133">Transmembrane helix</keyword>
<evidence type="ECO:0000256" key="4">
    <source>
        <dbReference type="ARBA" id="ARBA00022692"/>
    </source>
</evidence>
<dbReference type="InterPro" id="IPR050882">
    <property type="entry name" value="Prepilin_peptidase/N-MTase"/>
</dbReference>
<feature type="transmembrane region" description="Helical" evidence="7">
    <location>
        <begin position="197"/>
        <end position="225"/>
    </location>
</feature>
<evidence type="ECO:0000313" key="10">
    <source>
        <dbReference type="EMBL" id="MFE4107780.1"/>
    </source>
</evidence>
<evidence type="ECO:0000256" key="3">
    <source>
        <dbReference type="ARBA" id="ARBA00022475"/>
    </source>
</evidence>
<dbReference type="RefSeq" id="WP_377966826.1">
    <property type="nucleotide sequence ID" value="NZ_JBHZOL010000093.1"/>
</dbReference>
<evidence type="ECO:0000259" key="9">
    <source>
        <dbReference type="Pfam" id="PF06750"/>
    </source>
</evidence>
<keyword evidence="4 7" id="KW-0812">Transmembrane</keyword>
<proteinExistence type="inferred from homology"/>
<comment type="caution">
    <text evidence="10">The sequence shown here is derived from an EMBL/GenBank/DDBJ whole genome shotgun (WGS) entry which is preliminary data.</text>
</comment>
<gene>
    <name evidence="10" type="ORF">ACFVKH_15945</name>
</gene>
<dbReference type="EC" id="3.4.23.-" evidence="10"/>
<dbReference type="PANTHER" id="PTHR30487">
    <property type="entry name" value="TYPE 4 PREPILIN-LIKE PROTEINS LEADER PEPTIDE-PROCESSING ENZYME"/>
    <property type="match status" value="1"/>
</dbReference>
<name>A0ABW6IHW0_9CYAN</name>
<accession>A0ABW6IHW0</accession>
<feature type="domain" description="Prepilin peptidase A24 N-terminal" evidence="9">
    <location>
        <begin position="13"/>
        <end position="95"/>
    </location>
</feature>
<comment type="subcellular location">
    <subcellularLocation>
        <location evidence="1">Cell membrane</location>
        <topology evidence="1">Multi-pass membrane protein</topology>
    </subcellularLocation>
</comment>
<keyword evidence="6 7" id="KW-0472">Membrane</keyword>
<feature type="transmembrane region" description="Helical" evidence="7">
    <location>
        <begin position="6"/>
        <end position="26"/>
    </location>
</feature>
<dbReference type="Pfam" id="PF01478">
    <property type="entry name" value="Peptidase_A24"/>
    <property type="match status" value="1"/>
</dbReference>
<keyword evidence="10" id="KW-0378">Hydrolase</keyword>
<sequence length="274" mass="29800">MTSLIPSLLIFFLGASIGSFLNVVIYRVPAGLSLLYPPSRCPKCQRQLKLYDNVPVLGWLWLRGRCRFCKRPIAVRYPLVEFLMGALFLGAFWHFGWSESTLSAWILLSWLVALTFIDIDTLTLPESLTRSGLVLGLTLPALWAYLTASEMAVSVALTTFISSLFGAVLGLWLFSGISIAGAAFLGQTAMGWGDSKLAAMLGAWLGWAGLLLSTFLACFLGAMIGGSAIALGRLSRRQPMPFGPFLAVGGAIALFWGEHLIAAYLHVFFPLNWG</sequence>
<evidence type="ECO:0000256" key="5">
    <source>
        <dbReference type="ARBA" id="ARBA00022989"/>
    </source>
</evidence>
<reference evidence="10 11" key="1">
    <citation type="submission" date="2024-10" db="EMBL/GenBank/DDBJ databases">
        <authorList>
            <person name="Ratan Roy A."/>
            <person name="Morales Sandoval P.H."/>
            <person name="De Los Santos Villalobos S."/>
            <person name="Chakraborty S."/>
            <person name="Mukherjee J."/>
        </authorList>
    </citation>
    <scope>NUCLEOTIDE SEQUENCE [LARGE SCALE GENOMIC DNA]</scope>
    <source>
        <strain evidence="10 11">S1</strain>
    </source>
</reference>
<keyword evidence="11" id="KW-1185">Reference proteome</keyword>
<feature type="transmembrane region" description="Helical" evidence="7">
    <location>
        <begin position="102"/>
        <end position="119"/>
    </location>
</feature>
<evidence type="ECO:0000256" key="2">
    <source>
        <dbReference type="ARBA" id="ARBA00005801"/>
    </source>
</evidence>
<feature type="transmembrane region" description="Helical" evidence="7">
    <location>
        <begin position="245"/>
        <end position="269"/>
    </location>
</feature>
<dbReference type="InterPro" id="IPR000045">
    <property type="entry name" value="Prepilin_IV_endopep_pep"/>
</dbReference>
<feature type="transmembrane region" description="Helical" evidence="7">
    <location>
        <begin position="73"/>
        <end position="96"/>
    </location>
</feature>
<dbReference type="PANTHER" id="PTHR30487:SF0">
    <property type="entry name" value="PREPILIN LEADER PEPTIDASE_N-METHYLTRANSFERASE-RELATED"/>
    <property type="match status" value="1"/>
</dbReference>
<dbReference type="GO" id="GO:0016787">
    <property type="term" value="F:hydrolase activity"/>
    <property type="evidence" value="ECO:0007669"/>
    <property type="project" value="UniProtKB-KW"/>
</dbReference>
<organism evidence="10 11">
    <name type="scientific">Almyronema epifaneia S1</name>
    <dbReference type="NCBI Taxonomy" id="2991925"/>
    <lineage>
        <taxon>Bacteria</taxon>
        <taxon>Bacillati</taxon>
        <taxon>Cyanobacteriota</taxon>
        <taxon>Cyanophyceae</taxon>
        <taxon>Nodosilineales</taxon>
        <taxon>Nodosilineaceae</taxon>
        <taxon>Almyronema</taxon>
        <taxon>Almyronema epifaneia</taxon>
    </lineage>
</organism>
<protein>
    <submittedName>
        <fullName evidence="10">Prepilin peptidase</fullName>
        <ecNumber evidence="10">3.4.23.-</ecNumber>
    </submittedName>
</protein>
<evidence type="ECO:0000259" key="8">
    <source>
        <dbReference type="Pfam" id="PF01478"/>
    </source>
</evidence>
<evidence type="ECO:0000256" key="7">
    <source>
        <dbReference type="SAM" id="Phobius"/>
    </source>
</evidence>
<feature type="domain" description="Prepilin type IV endopeptidase peptidase" evidence="8">
    <location>
        <begin position="105"/>
        <end position="225"/>
    </location>
</feature>
<evidence type="ECO:0000256" key="6">
    <source>
        <dbReference type="ARBA" id="ARBA00023136"/>
    </source>
</evidence>
<dbReference type="InterPro" id="IPR010627">
    <property type="entry name" value="Prepilin_pept_A24_N"/>
</dbReference>
<evidence type="ECO:0000256" key="1">
    <source>
        <dbReference type="ARBA" id="ARBA00004651"/>
    </source>
</evidence>
<dbReference type="Proteomes" id="UP001600165">
    <property type="component" value="Unassembled WGS sequence"/>
</dbReference>